<dbReference type="GO" id="GO:0003743">
    <property type="term" value="F:translation initiation factor activity"/>
    <property type="evidence" value="ECO:0007669"/>
    <property type="project" value="UniProtKB-KW"/>
</dbReference>
<dbReference type="PANTHER" id="PTHR10445">
    <property type="entry name" value="GENERAL TRANSCRIPTION FACTOR IIF SUBUNIT 2"/>
    <property type="match status" value="1"/>
</dbReference>
<sequence>MSTPTIKPDPDINIKTEPTGAPPTIKPEPVDDDSLYEDAGDLDLSAGTRDIWLVKLPAFITERWKDIDDDEEITLGTVKIPPQSEHQDMTKLKLVLEKNDTNGLDTPVEYDLQLTNLEVRNTYVFTEKDMPGYESRNTQKPGEPPIPSRLLYNQRGGGGEGGGKKDWKNQRHQPYRKAIPKRTALVGTARHEITMIPVYNEEYRKFQHERQILEDGPKYHTKRMHEDVRPNLLAAGTTGSAGKQFQQFIKPTQTARKATDPKAFRMSRQDLQSSLFSCFQQHEYWSMKALRERLAQPEAYLKEVLDEIGIMHKSGSFSGKWSLKPEYATFSQGGGAPAGGGGGANADTAISIEDDEDDEEEPEMVDVL</sequence>
<dbReference type="FunFam" id="1.10.10.10:FF:000035">
    <property type="entry name" value="General transcription factor IIF subunit 2"/>
    <property type="match status" value="1"/>
</dbReference>
<evidence type="ECO:0000256" key="1">
    <source>
        <dbReference type="ARBA" id="ARBA00004123"/>
    </source>
</evidence>
<feature type="region of interest" description="Disordered" evidence="10">
    <location>
        <begin position="328"/>
        <end position="368"/>
    </location>
</feature>
<accession>A0A4S2N2Q3</accession>
<proteinExistence type="inferred from homology"/>
<feature type="region of interest" description="Disordered" evidence="10">
    <location>
        <begin position="1"/>
        <end position="38"/>
    </location>
</feature>
<evidence type="ECO:0000256" key="7">
    <source>
        <dbReference type="ARBA" id="ARBA00023242"/>
    </source>
</evidence>
<dbReference type="InParanoid" id="A0A4S2N2Q3"/>
<dbReference type="Gene3D" id="1.10.10.10">
    <property type="entry name" value="Winged helix-like DNA-binding domain superfamily/Winged helix DNA-binding domain"/>
    <property type="match status" value="1"/>
</dbReference>
<keyword evidence="4" id="KW-0805">Transcription regulation</keyword>
<feature type="domain" description="TFIIF beta subunit N-terminal" evidence="12">
    <location>
        <begin position="49"/>
        <end position="198"/>
    </location>
</feature>
<dbReference type="CDD" id="cd07980">
    <property type="entry name" value="TFIIF_beta"/>
    <property type="match status" value="1"/>
</dbReference>
<dbReference type="InterPro" id="IPR003196">
    <property type="entry name" value="TFIIF_beta"/>
</dbReference>
<evidence type="ECO:0000256" key="6">
    <source>
        <dbReference type="ARBA" id="ARBA00023163"/>
    </source>
</evidence>
<feature type="region of interest" description="Disordered" evidence="10">
    <location>
        <begin position="131"/>
        <end position="174"/>
    </location>
</feature>
<dbReference type="PANTHER" id="PTHR10445:SF0">
    <property type="entry name" value="GENERAL TRANSCRIPTION FACTOR IIF SUBUNIT 2"/>
    <property type="match status" value="1"/>
</dbReference>
<dbReference type="GO" id="GO:0006367">
    <property type="term" value="P:transcription initiation at RNA polymerase II promoter"/>
    <property type="evidence" value="ECO:0007669"/>
    <property type="project" value="InterPro"/>
</dbReference>
<dbReference type="SUPFAM" id="SSF50916">
    <property type="entry name" value="Rap30/74 interaction domains"/>
    <property type="match status" value="1"/>
</dbReference>
<keyword evidence="7" id="KW-0539">Nucleus</keyword>
<evidence type="ECO:0000256" key="5">
    <source>
        <dbReference type="ARBA" id="ARBA00023125"/>
    </source>
</evidence>
<dbReference type="Proteomes" id="UP000298138">
    <property type="component" value="Unassembled WGS sequence"/>
</dbReference>
<dbReference type="Pfam" id="PF17683">
    <property type="entry name" value="TFIIF_beta_N"/>
    <property type="match status" value="1"/>
</dbReference>
<dbReference type="STRING" id="341454.A0A4S2N2Q3"/>
<evidence type="ECO:0000256" key="3">
    <source>
        <dbReference type="ARBA" id="ARBA00021453"/>
    </source>
</evidence>
<name>A0A4S2N2Q3_9PEZI</name>
<keyword evidence="6" id="KW-0804">Transcription</keyword>
<dbReference type="Pfam" id="PF02270">
    <property type="entry name" value="TFIIF_beta"/>
    <property type="match status" value="1"/>
</dbReference>
<evidence type="ECO:0000256" key="10">
    <source>
        <dbReference type="SAM" id="MobiDB-lite"/>
    </source>
</evidence>
<feature type="domain" description="TFIIF beta subunit HTH" evidence="11">
    <location>
        <begin position="265"/>
        <end position="327"/>
    </location>
</feature>
<reference evidence="13 14" key="1">
    <citation type="submission" date="2019-04" db="EMBL/GenBank/DDBJ databases">
        <title>Comparative genomics and transcriptomics to analyze fruiting body development in filamentous ascomycetes.</title>
        <authorList>
            <consortium name="DOE Joint Genome Institute"/>
            <person name="Lutkenhaus R."/>
            <person name="Traeger S."/>
            <person name="Breuer J."/>
            <person name="Kuo A."/>
            <person name="Lipzen A."/>
            <person name="Pangilinan J."/>
            <person name="Dilworth D."/>
            <person name="Sandor L."/>
            <person name="Poggeler S."/>
            <person name="Barry K."/>
            <person name="Grigoriev I.V."/>
            <person name="Nowrousian M."/>
        </authorList>
    </citation>
    <scope>NUCLEOTIDE SEQUENCE [LARGE SCALE GENOMIC DNA]</scope>
    <source>
        <strain evidence="13 14">CBS 389.68</strain>
    </source>
</reference>
<keyword evidence="13" id="KW-0396">Initiation factor</keyword>
<evidence type="ECO:0000313" key="13">
    <source>
        <dbReference type="EMBL" id="TGZ83306.1"/>
    </source>
</evidence>
<dbReference type="EMBL" id="ML220114">
    <property type="protein sequence ID" value="TGZ83306.1"/>
    <property type="molecule type" value="Genomic_DNA"/>
</dbReference>
<feature type="compositionally biased region" description="Acidic residues" evidence="10">
    <location>
        <begin position="352"/>
        <end position="368"/>
    </location>
</feature>
<organism evidence="13 14">
    <name type="scientific">Ascodesmis nigricans</name>
    <dbReference type="NCBI Taxonomy" id="341454"/>
    <lineage>
        <taxon>Eukaryota</taxon>
        <taxon>Fungi</taxon>
        <taxon>Dikarya</taxon>
        <taxon>Ascomycota</taxon>
        <taxon>Pezizomycotina</taxon>
        <taxon>Pezizomycetes</taxon>
        <taxon>Pezizales</taxon>
        <taxon>Ascodesmidaceae</taxon>
        <taxon>Ascodesmis</taxon>
    </lineage>
</organism>
<gene>
    <name evidence="13" type="ORF">EX30DRAFT_303904</name>
</gene>
<dbReference type="GO" id="GO:0003677">
    <property type="term" value="F:DNA binding"/>
    <property type="evidence" value="ECO:0007669"/>
    <property type="project" value="UniProtKB-KW"/>
</dbReference>
<comment type="subcellular location">
    <subcellularLocation>
        <location evidence="1">Nucleus</location>
    </subcellularLocation>
</comment>
<evidence type="ECO:0000259" key="12">
    <source>
        <dbReference type="Pfam" id="PF17683"/>
    </source>
</evidence>
<dbReference type="FunCoup" id="A0A4S2N2Q3">
    <property type="interactions" value="501"/>
</dbReference>
<dbReference type="InterPro" id="IPR036388">
    <property type="entry name" value="WH-like_DNA-bd_sf"/>
</dbReference>
<evidence type="ECO:0000256" key="8">
    <source>
        <dbReference type="ARBA" id="ARBA00081473"/>
    </source>
</evidence>
<keyword evidence="13" id="KW-0648">Protein biosynthesis</keyword>
<evidence type="ECO:0000313" key="14">
    <source>
        <dbReference type="Proteomes" id="UP000298138"/>
    </source>
</evidence>
<dbReference type="SUPFAM" id="SSF46785">
    <property type="entry name" value="Winged helix' DNA-binding domain"/>
    <property type="match status" value="1"/>
</dbReference>
<keyword evidence="14" id="KW-1185">Reference proteome</keyword>
<protein>
    <recommendedName>
        <fullName evidence="3">Transcription initiation factor IIF subunit beta</fullName>
    </recommendedName>
    <alternativeName>
        <fullName evidence="9">TFIIF medium subunit</fullName>
    </alternativeName>
    <alternativeName>
        <fullName evidence="8">TFIIF-beta</fullName>
    </alternativeName>
</protein>
<dbReference type="GO" id="GO:0005674">
    <property type="term" value="C:transcription factor TFIIF complex"/>
    <property type="evidence" value="ECO:0007669"/>
    <property type="project" value="InterPro"/>
</dbReference>
<dbReference type="InterPro" id="IPR011039">
    <property type="entry name" value="TFIIF_interaction"/>
</dbReference>
<evidence type="ECO:0000256" key="2">
    <source>
        <dbReference type="ARBA" id="ARBA00009543"/>
    </source>
</evidence>
<dbReference type="InterPro" id="IPR036390">
    <property type="entry name" value="WH_DNA-bd_sf"/>
</dbReference>
<feature type="compositionally biased region" description="Gly residues" evidence="10">
    <location>
        <begin position="332"/>
        <end position="344"/>
    </location>
</feature>
<evidence type="ECO:0000256" key="9">
    <source>
        <dbReference type="ARBA" id="ARBA00081863"/>
    </source>
</evidence>
<dbReference type="InterPro" id="IPR040504">
    <property type="entry name" value="TFIIF_beta_N"/>
</dbReference>
<evidence type="ECO:0000259" key="11">
    <source>
        <dbReference type="Pfam" id="PF02270"/>
    </source>
</evidence>
<evidence type="ECO:0000256" key="4">
    <source>
        <dbReference type="ARBA" id="ARBA00023015"/>
    </source>
</evidence>
<dbReference type="OrthoDB" id="26094at2759"/>
<keyword evidence="5" id="KW-0238">DNA-binding</keyword>
<dbReference type="AlphaFoldDB" id="A0A4S2N2Q3"/>
<comment type="similarity">
    <text evidence="2">Belongs to the TFIIF beta subunit family.</text>
</comment>
<dbReference type="InterPro" id="IPR040450">
    <property type="entry name" value="TFIIF_beta_HTH"/>
</dbReference>